<evidence type="ECO:0000313" key="2">
    <source>
        <dbReference type="Proteomes" id="UP000003026"/>
    </source>
</evidence>
<dbReference type="AlphaFoldDB" id="J0J2V8"/>
<reference evidence="1 2" key="1">
    <citation type="submission" date="2012-04" db="EMBL/GenBank/DDBJ databases">
        <title>Genome sequence of Helicobacter pylori NQ4044.</title>
        <authorList>
            <person name="Blanchard T.G."/>
            <person name="Czinn S.J."/>
            <person name="McCracken C."/>
            <person name="Abolude K."/>
            <person name="Maroo A."/>
            <person name="Santana-Cruz I."/>
            <person name="Tallon L.J."/>
            <person name="Ficke F.W.F."/>
        </authorList>
    </citation>
    <scope>NUCLEOTIDE SEQUENCE [LARGE SCALE GENOMIC DNA]</scope>
    <source>
        <strain evidence="1 2">NQ4044</strain>
    </source>
</reference>
<dbReference type="Proteomes" id="UP000003026">
    <property type="component" value="Unassembled WGS sequence"/>
</dbReference>
<name>J0J2V8_HELPX</name>
<proteinExistence type="predicted"/>
<organism evidence="1 2">
    <name type="scientific">Helicobacter pylori NQ4044</name>
    <dbReference type="NCBI Taxonomy" id="992028"/>
    <lineage>
        <taxon>Bacteria</taxon>
        <taxon>Pseudomonadati</taxon>
        <taxon>Campylobacterota</taxon>
        <taxon>Epsilonproteobacteria</taxon>
        <taxon>Campylobacterales</taxon>
        <taxon>Helicobacteraceae</taxon>
        <taxon>Helicobacter</taxon>
    </lineage>
</organism>
<dbReference type="EMBL" id="AKNW01000017">
    <property type="protein sequence ID" value="EJB31977.1"/>
    <property type="molecule type" value="Genomic_DNA"/>
</dbReference>
<evidence type="ECO:0000313" key="1">
    <source>
        <dbReference type="EMBL" id="EJB31977.1"/>
    </source>
</evidence>
<accession>J0J2V8</accession>
<gene>
    <name evidence="1" type="ORF">HPNQ4044_1656</name>
</gene>
<sequence>MVVQCFLMFFIFLAWLVPPCCGVGAFQTPPLFLSDRFI</sequence>
<protein>
    <submittedName>
        <fullName evidence="1">Putative membrane protein</fullName>
    </submittedName>
</protein>
<comment type="caution">
    <text evidence="1">The sequence shown here is derived from an EMBL/GenBank/DDBJ whole genome shotgun (WGS) entry which is preliminary data.</text>
</comment>